<evidence type="ECO:0000313" key="4">
    <source>
        <dbReference type="Proteomes" id="UP001171111"/>
    </source>
</evidence>
<dbReference type="InterPro" id="IPR028345">
    <property type="entry name" value="Antibiotic_NAT-like"/>
</dbReference>
<evidence type="ECO:0000256" key="1">
    <source>
        <dbReference type="ARBA" id="ARBA00012882"/>
    </source>
</evidence>
<protein>
    <recommendedName>
        <fullName evidence="1 2">Aminoglycoside N(3)-acetyltransferase</fullName>
        <ecNumber evidence="2">2.3.1.-</ecNumber>
    </recommendedName>
</protein>
<dbReference type="RefSeq" id="WP_302243833.1">
    <property type="nucleotide sequence ID" value="NZ_JAULJQ010000002.1"/>
</dbReference>
<dbReference type="Pfam" id="PF02522">
    <property type="entry name" value="Antibiotic_NAT"/>
    <property type="match status" value="1"/>
</dbReference>
<accession>A0ABT8T650</accession>
<proteinExistence type="inferred from homology"/>
<keyword evidence="2" id="KW-0012">Acyltransferase</keyword>
<dbReference type="InterPro" id="IPR003679">
    <property type="entry name" value="Amioglycoside_AcTrfase"/>
</dbReference>
<name>A0ABT8T650_9BACT</name>
<comment type="similarity">
    <text evidence="2">Belongs to the antibiotic N-acetyltransferase family.</text>
</comment>
<organism evidence="3 4">
    <name type="scientific">Campylobacter magnus</name>
    <dbReference type="NCBI Taxonomy" id="3026462"/>
    <lineage>
        <taxon>Bacteria</taxon>
        <taxon>Pseudomonadati</taxon>
        <taxon>Campylobacterota</taxon>
        <taxon>Epsilonproteobacteria</taxon>
        <taxon>Campylobacterales</taxon>
        <taxon>Campylobacteraceae</taxon>
        <taxon>Campylobacter</taxon>
    </lineage>
</organism>
<dbReference type="Proteomes" id="UP001171111">
    <property type="component" value="Unassembled WGS sequence"/>
</dbReference>
<reference evidence="3 4" key="1">
    <citation type="submission" date="2023-06" db="EMBL/GenBank/DDBJ databases">
        <title>Campylobacter magnum sp. nov., isolated from cecal contents of domestic pigs (Sus scrofa domesticus).</title>
        <authorList>
            <person name="Papic B."/>
            <person name="Gruntar I."/>
        </authorList>
    </citation>
    <scope>NUCLEOTIDE SEQUENCE [LARGE SCALE GENOMIC DNA]</scope>
    <source>
        <strain evidence="4">34484-21</strain>
    </source>
</reference>
<evidence type="ECO:0000313" key="3">
    <source>
        <dbReference type="EMBL" id="MDO2409037.1"/>
    </source>
</evidence>
<dbReference type="EMBL" id="JAULJQ010000002">
    <property type="protein sequence ID" value="MDO2409037.1"/>
    <property type="molecule type" value="Genomic_DNA"/>
</dbReference>
<keyword evidence="2" id="KW-0046">Antibiotic resistance</keyword>
<dbReference type="EC" id="2.3.1.-" evidence="2"/>
<gene>
    <name evidence="3" type="ORF">Q2362_02840</name>
</gene>
<sequence length="152" mass="17526">MILFLTLLFFGKDAGKYKGFSLSCFGEQSIFKKMIDNNVKFITLGTTDTGCTLVHYCEELLQVPYRYYKDFFGKIIDENSIQKECKIKYFVRKLDMPSILSVPKMKEILIKDKAIKIYTLDSAQIGVMSAKEYFASLFNALKNNTSIFLRNS</sequence>
<dbReference type="SUPFAM" id="SSF110710">
    <property type="entry name" value="TTHA0583/YokD-like"/>
    <property type="match status" value="1"/>
</dbReference>
<comment type="caution">
    <text evidence="3">The sequence shown here is derived from an EMBL/GenBank/DDBJ whole genome shotgun (WGS) entry which is preliminary data.</text>
</comment>
<keyword evidence="2" id="KW-0808">Transferase</keyword>
<comment type="catalytic activity">
    <reaction evidence="2">
        <text>a 2-deoxystreptamine antibiotic + acetyl-CoA = an N(3)-acetyl-2-deoxystreptamine antibiotic + CoA + H(+)</text>
        <dbReference type="Rhea" id="RHEA:12665"/>
        <dbReference type="ChEBI" id="CHEBI:15378"/>
        <dbReference type="ChEBI" id="CHEBI:57287"/>
        <dbReference type="ChEBI" id="CHEBI:57288"/>
        <dbReference type="ChEBI" id="CHEBI:57921"/>
        <dbReference type="ChEBI" id="CHEBI:77452"/>
        <dbReference type="EC" id="2.3.1.81"/>
    </reaction>
</comment>
<evidence type="ECO:0000256" key="2">
    <source>
        <dbReference type="RuleBase" id="RU365031"/>
    </source>
</evidence>
<keyword evidence="4" id="KW-1185">Reference proteome</keyword>